<organism evidence="1 2">
    <name type="scientific">Allacma fusca</name>
    <dbReference type="NCBI Taxonomy" id="39272"/>
    <lineage>
        <taxon>Eukaryota</taxon>
        <taxon>Metazoa</taxon>
        <taxon>Ecdysozoa</taxon>
        <taxon>Arthropoda</taxon>
        <taxon>Hexapoda</taxon>
        <taxon>Collembola</taxon>
        <taxon>Symphypleona</taxon>
        <taxon>Sminthuridae</taxon>
        <taxon>Allacma</taxon>
    </lineage>
</organism>
<dbReference type="Proteomes" id="UP000708208">
    <property type="component" value="Unassembled WGS sequence"/>
</dbReference>
<evidence type="ECO:0000313" key="2">
    <source>
        <dbReference type="Proteomes" id="UP000708208"/>
    </source>
</evidence>
<name>A0A8J2J421_9HEXA</name>
<keyword evidence="2" id="KW-1185">Reference proteome</keyword>
<dbReference type="AlphaFoldDB" id="A0A8J2J421"/>
<proteinExistence type="predicted"/>
<feature type="non-terminal residue" evidence="1">
    <location>
        <position position="1"/>
    </location>
</feature>
<reference evidence="1" key="1">
    <citation type="submission" date="2021-06" db="EMBL/GenBank/DDBJ databases">
        <authorList>
            <person name="Hodson N. C."/>
            <person name="Mongue J. A."/>
            <person name="Jaron S. K."/>
        </authorList>
    </citation>
    <scope>NUCLEOTIDE SEQUENCE</scope>
</reference>
<dbReference type="EMBL" id="CAJVCH010000080">
    <property type="protein sequence ID" value="CAG7630347.1"/>
    <property type="molecule type" value="Genomic_DNA"/>
</dbReference>
<gene>
    <name evidence="1" type="ORF">AFUS01_LOCUS85</name>
</gene>
<evidence type="ECO:0000313" key="1">
    <source>
        <dbReference type="EMBL" id="CAG7630347.1"/>
    </source>
</evidence>
<comment type="caution">
    <text evidence="1">The sequence shown here is derived from an EMBL/GenBank/DDBJ whole genome shotgun (WGS) entry which is preliminary data.</text>
</comment>
<feature type="non-terminal residue" evidence="1">
    <location>
        <position position="110"/>
    </location>
</feature>
<sequence>ALHYINHGGEHNANVETKKGVDQYGLESDHLIPAGIFEKAPIYVVGDPQSTTVTLKIDKKTHGATIILAEDHAKLALTNIKGSDRQNTKSEFVKFRANLIDLAIKQDTLG</sequence>
<accession>A0A8J2J421</accession>
<protein>
    <submittedName>
        <fullName evidence="1">Uncharacterized protein</fullName>
    </submittedName>
</protein>